<dbReference type="InterPro" id="IPR004046">
    <property type="entry name" value="GST_C"/>
</dbReference>
<dbReference type="SFLD" id="SFLDG00358">
    <property type="entry name" value="Main_(cytGST)"/>
    <property type="match status" value="1"/>
</dbReference>
<dbReference type="Pfam" id="PF13409">
    <property type="entry name" value="GST_N_2"/>
    <property type="match status" value="1"/>
</dbReference>
<dbReference type="PANTHER" id="PTHR44051">
    <property type="entry name" value="GLUTATHIONE S-TRANSFERASE-RELATED"/>
    <property type="match status" value="1"/>
</dbReference>
<dbReference type="SFLD" id="SFLDG01151">
    <property type="entry name" value="Main.2:_Nu-like"/>
    <property type="match status" value="1"/>
</dbReference>
<feature type="domain" description="GST C-terminal" evidence="2">
    <location>
        <begin position="73"/>
        <end position="190"/>
    </location>
</feature>
<evidence type="ECO:0000259" key="2">
    <source>
        <dbReference type="PROSITE" id="PS50405"/>
    </source>
</evidence>
<organism evidence="3 4">
    <name type="scientific">Funneliformis geosporum</name>
    <dbReference type="NCBI Taxonomy" id="1117311"/>
    <lineage>
        <taxon>Eukaryota</taxon>
        <taxon>Fungi</taxon>
        <taxon>Fungi incertae sedis</taxon>
        <taxon>Mucoromycota</taxon>
        <taxon>Glomeromycotina</taxon>
        <taxon>Glomeromycetes</taxon>
        <taxon>Glomerales</taxon>
        <taxon>Glomeraceae</taxon>
        <taxon>Funneliformis</taxon>
    </lineage>
</organism>
<dbReference type="SUPFAM" id="SSF52833">
    <property type="entry name" value="Thioredoxin-like"/>
    <property type="match status" value="1"/>
</dbReference>
<reference evidence="3" key="1">
    <citation type="submission" date="2022-08" db="EMBL/GenBank/DDBJ databases">
        <authorList>
            <person name="Kallberg Y."/>
            <person name="Tangrot J."/>
            <person name="Rosling A."/>
        </authorList>
    </citation>
    <scope>NUCLEOTIDE SEQUENCE</scope>
    <source>
        <strain evidence="3">Wild A</strain>
    </source>
</reference>
<accession>A0A9W4SKF5</accession>
<dbReference type="PANTHER" id="PTHR44051:SF8">
    <property type="entry name" value="GLUTATHIONE S-TRANSFERASE GSTA"/>
    <property type="match status" value="1"/>
</dbReference>
<dbReference type="EMBL" id="CAMKVN010000846">
    <property type="protein sequence ID" value="CAI2171680.1"/>
    <property type="molecule type" value="Genomic_DNA"/>
</dbReference>
<dbReference type="InterPro" id="IPR040079">
    <property type="entry name" value="Glutathione_S-Trfase"/>
</dbReference>
<gene>
    <name evidence="3" type="ORF">FWILDA_LOCUS5201</name>
</gene>
<dbReference type="InterPro" id="IPR004045">
    <property type="entry name" value="Glutathione_S-Trfase_N"/>
</dbReference>
<dbReference type="InterPro" id="IPR036249">
    <property type="entry name" value="Thioredoxin-like_sf"/>
</dbReference>
<protein>
    <submittedName>
        <fullName evidence="3">4835_t:CDS:1</fullName>
    </submittedName>
</protein>
<dbReference type="AlphaFoldDB" id="A0A9W4SKF5"/>
<sequence>MHDIQAYLWPTPNALEELNVPYDIHLINIGKNEQFAPEFLKISPNNKIPAIVDQNPPSEFGEGEGAPDLYPKNPRERARVNEWLFWQVGGLGPMMGQLNHFTSTNIDYAKERYSKEVDRLFGIMNKRLGEYKYLAGDNYTIADIASYNWVIYNDKVKAADTPFPNLKAWLERISERPAVKKAMEKAIRPE</sequence>
<dbReference type="OrthoDB" id="422574at2759"/>
<dbReference type="SUPFAM" id="SSF47616">
    <property type="entry name" value="GST C-terminal domain-like"/>
    <property type="match status" value="1"/>
</dbReference>
<dbReference type="InterPro" id="IPR036282">
    <property type="entry name" value="Glutathione-S-Trfase_C_sf"/>
</dbReference>
<evidence type="ECO:0000256" key="1">
    <source>
        <dbReference type="ARBA" id="ARBA00007409"/>
    </source>
</evidence>
<comment type="caution">
    <text evidence="3">The sequence shown here is derived from an EMBL/GenBank/DDBJ whole genome shotgun (WGS) entry which is preliminary data.</text>
</comment>
<dbReference type="InterPro" id="IPR010987">
    <property type="entry name" value="Glutathione-S-Trfase_C-like"/>
</dbReference>
<dbReference type="Gene3D" id="1.20.1050.10">
    <property type="match status" value="1"/>
</dbReference>
<dbReference type="SFLD" id="SFLDS00019">
    <property type="entry name" value="Glutathione_Transferase_(cytos"/>
    <property type="match status" value="1"/>
</dbReference>
<dbReference type="Proteomes" id="UP001153678">
    <property type="component" value="Unassembled WGS sequence"/>
</dbReference>
<name>A0A9W4SKF5_9GLOM</name>
<dbReference type="PROSITE" id="PS50405">
    <property type="entry name" value="GST_CTER"/>
    <property type="match status" value="1"/>
</dbReference>
<evidence type="ECO:0000313" key="3">
    <source>
        <dbReference type="EMBL" id="CAI2171680.1"/>
    </source>
</evidence>
<evidence type="ECO:0000313" key="4">
    <source>
        <dbReference type="Proteomes" id="UP001153678"/>
    </source>
</evidence>
<comment type="similarity">
    <text evidence="1">Belongs to the GST superfamily.</text>
</comment>
<keyword evidence="4" id="KW-1185">Reference proteome</keyword>
<dbReference type="Gene3D" id="3.40.30.10">
    <property type="entry name" value="Glutaredoxin"/>
    <property type="match status" value="1"/>
</dbReference>
<dbReference type="Pfam" id="PF00043">
    <property type="entry name" value="GST_C"/>
    <property type="match status" value="1"/>
</dbReference>
<proteinExistence type="inferred from homology"/>